<dbReference type="Pfam" id="PF02782">
    <property type="entry name" value="FGGY_C"/>
    <property type="match status" value="1"/>
</dbReference>
<dbReference type="InterPro" id="IPR018485">
    <property type="entry name" value="FGGY_C"/>
</dbReference>
<keyword evidence="3 6" id="KW-0418">Kinase</keyword>
<organism evidence="6 7">
    <name type="scientific">Kineothrix alysoides</name>
    <dbReference type="NCBI Taxonomy" id="1469948"/>
    <lineage>
        <taxon>Bacteria</taxon>
        <taxon>Bacillati</taxon>
        <taxon>Bacillota</taxon>
        <taxon>Clostridia</taxon>
        <taxon>Lachnospirales</taxon>
        <taxon>Lachnospiraceae</taxon>
        <taxon>Kineothrix</taxon>
    </lineage>
</organism>
<evidence type="ECO:0000256" key="2">
    <source>
        <dbReference type="ARBA" id="ARBA00022679"/>
    </source>
</evidence>
<dbReference type="Pfam" id="PF00370">
    <property type="entry name" value="FGGY_N"/>
    <property type="match status" value="1"/>
</dbReference>
<dbReference type="GO" id="GO:0005975">
    <property type="term" value="P:carbohydrate metabolic process"/>
    <property type="evidence" value="ECO:0007669"/>
    <property type="project" value="InterPro"/>
</dbReference>
<gene>
    <name evidence="6" type="ORF">EDD76_110118</name>
</gene>
<feature type="domain" description="Carbohydrate kinase FGGY N-terminal" evidence="4">
    <location>
        <begin position="14"/>
        <end position="258"/>
    </location>
</feature>
<evidence type="ECO:0000256" key="1">
    <source>
        <dbReference type="ARBA" id="ARBA00009156"/>
    </source>
</evidence>
<dbReference type="STRING" id="1469948.GCA_000732725_02887"/>
<dbReference type="InterPro" id="IPR018484">
    <property type="entry name" value="FGGY_N"/>
</dbReference>
<name>A0A4R1QW57_9FIRM</name>
<dbReference type="CDD" id="cd07809">
    <property type="entry name" value="ASKHA_NBD_FGGY_BaXK-like"/>
    <property type="match status" value="1"/>
</dbReference>
<proteinExistence type="inferred from homology"/>
<dbReference type="OrthoDB" id="9760563at2"/>
<dbReference type="GO" id="GO:0016301">
    <property type="term" value="F:kinase activity"/>
    <property type="evidence" value="ECO:0007669"/>
    <property type="project" value="UniProtKB-KW"/>
</dbReference>
<evidence type="ECO:0000259" key="4">
    <source>
        <dbReference type="Pfam" id="PF00370"/>
    </source>
</evidence>
<evidence type="ECO:0000256" key="3">
    <source>
        <dbReference type="ARBA" id="ARBA00022777"/>
    </source>
</evidence>
<comment type="similarity">
    <text evidence="1">Belongs to the FGGY kinase family.</text>
</comment>
<keyword evidence="7" id="KW-1185">Reference proteome</keyword>
<protein>
    <submittedName>
        <fullName evidence="6">Sugar (Pentulose or hexulose) kinase</fullName>
    </submittedName>
</protein>
<dbReference type="PANTHER" id="PTHR43095:SF5">
    <property type="entry name" value="XYLULOSE KINASE"/>
    <property type="match status" value="1"/>
</dbReference>
<dbReference type="AlphaFoldDB" id="A0A4R1QW57"/>
<evidence type="ECO:0000313" key="7">
    <source>
        <dbReference type="Proteomes" id="UP000295718"/>
    </source>
</evidence>
<dbReference type="InterPro" id="IPR043129">
    <property type="entry name" value="ATPase_NBD"/>
</dbReference>
<sequence length="531" mass="58092">MSNIKEMILSGKTALGIELGSTRIKAVLIGEDNFPIASGGYGWENQYKDGVWTYSIEDVWKGLQGSYSKLAEEVKSKYDVSLQTIGSIGFSAMMHGYMAFDKEGEILVPFRTWRNTTTGQAAAELTELFNYNIPLRWSISHLRQAILDKEEHVKDIDFFTTLAGYVHWKLTGERVLGVGDASGMFPIDIDSKDYNKQMIERFDKLVAEGNCPWKLTDILPKVLLAGENAGTLTEEGAKLLDPTGELKAGIPICPPEGDAGTGMTATNSVAVKTGNVSAGTSVFAMIVLEKDLSKVYPEIDLVTTPDGNLVAMVHCNNCTSDLNAWVNIFKEFMETIGLEVNMPKLYDDLYFKALEGDADCGGLLSYCYFSGEPVTGFDEGRPLFAREMNCNFTLANFMRSHLYSSLAALKIGLDILFKEEKVQADEIFGHGGLFKTEGVGQGFLAAAMDTPVSVMETAGEGGAWGIAVLASYMDNKEDDETLSHYLNEKVFAGNKGIKMAPDPKDVEGFDAFISRYKAGLPIEKAAVQSMK</sequence>
<evidence type="ECO:0000259" key="5">
    <source>
        <dbReference type="Pfam" id="PF02782"/>
    </source>
</evidence>
<feature type="domain" description="Carbohydrate kinase FGGY C-terminal" evidence="5">
    <location>
        <begin position="275"/>
        <end position="472"/>
    </location>
</feature>
<accession>A0A4R1QW57</accession>
<dbReference type="SUPFAM" id="SSF53067">
    <property type="entry name" value="Actin-like ATPase domain"/>
    <property type="match status" value="2"/>
</dbReference>
<dbReference type="EMBL" id="SLUO01000010">
    <property type="protein sequence ID" value="TCL56945.1"/>
    <property type="molecule type" value="Genomic_DNA"/>
</dbReference>
<dbReference type="Gene3D" id="3.30.420.40">
    <property type="match status" value="2"/>
</dbReference>
<dbReference type="PANTHER" id="PTHR43095">
    <property type="entry name" value="SUGAR KINASE"/>
    <property type="match status" value="1"/>
</dbReference>
<dbReference type="InterPro" id="IPR050406">
    <property type="entry name" value="FGGY_Carb_Kinase"/>
</dbReference>
<evidence type="ECO:0000313" key="6">
    <source>
        <dbReference type="EMBL" id="TCL56945.1"/>
    </source>
</evidence>
<dbReference type="Proteomes" id="UP000295718">
    <property type="component" value="Unassembled WGS sequence"/>
</dbReference>
<keyword evidence="2" id="KW-0808">Transferase</keyword>
<dbReference type="RefSeq" id="WP_031391550.1">
    <property type="nucleotide sequence ID" value="NZ_JPNB01000002.1"/>
</dbReference>
<reference evidence="6 7" key="1">
    <citation type="submission" date="2019-03" db="EMBL/GenBank/DDBJ databases">
        <title>Genomic Encyclopedia of Type Strains, Phase IV (KMG-IV): sequencing the most valuable type-strain genomes for metagenomic binning, comparative biology and taxonomic classification.</title>
        <authorList>
            <person name="Goeker M."/>
        </authorList>
    </citation>
    <scope>NUCLEOTIDE SEQUENCE [LARGE SCALE GENOMIC DNA]</scope>
    <source>
        <strain evidence="6 7">DSM 100556</strain>
    </source>
</reference>
<comment type="caution">
    <text evidence="6">The sequence shown here is derived from an EMBL/GenBank/DDBJ whole genome shotgun (WGS) entry which is preliminary data.</text>
</comment>